<gene>
    <name evidence="11" type="primary">murE</name>
    <name evidence="16" type="ORF">MOX91_07755</name>
</gene>
<keyword evidence="5 11" id="KW-0547">Nucleotide-binding</keyword>
<evidence type="ECO:0000313" key="17">
    <source>
        <dbReference type="Proteomes" id="UP001275932"/>
    </source>
</evidence>
<dbReference type="PANTHER" id="PTHR23135:SF4">
    <property type="entry name" value="UDP-N-ACETYLMURAMOYL-L-ALANYL-D-GLUTAMATE--2,6-DIAMINOPIMELATE LIGASE MURE HOMOLOG, CHLOROPLASTIC"/>
    <property type="match status" value="1"/>
</dbReference>
<reference evidence="16 17" key="1">
    <citation type="submission" date="2022-03" db="EMBL/GenBank/DDBJ databases">
        <title>Novel taxa within the pig intestine.</title>
        <authorList>
            <person name="Wylensek D."/>
            <person name="Bishof K."/>
            <person name="Afrizal A."/>
            <person name="Clavel T."/>
        </authorList>
    </citation>
    <scope>NUCLEOTIDE SEQUENCE [LARGE SCALE GENOMIC DNA]</scope>
    <source>
        <strain evidence="16 17">CLA-KB-P66</strain>
    </source>
</reference>
<dbReference type="SUPFAM" id="SSF63418">
    <property type="entry name" value="MurE/MurF N-terminal domain"/>
    <property type="match status" value="1"/>
</dbReference>
<dbReference type="NCBIfam" id="TIGR01085">
    <property type="entry name" value="murE"/>
    <property type="match status" value="1"/>
</dbReference>
<sequence length="517" mass="56132">MASLICMTPRGGLSFAQTDGGESAFTVDMLAKAVKCKKLSGEKNTEIKNLTNDSRRVVKGAAFFAVSGANTDGNLYIEEAAHRGAVAIISERPAPGKYFPCAWIEVENISMAMAMASKAFYENPDEHLDIFAVTGTNGKTSVTWLVQHILNDMQEKCGLIGTIQYDLGGRCLPAARTTPQALETYAMLHQMRRAKCKAAAIEISSHAIAQKRVEGLAIDCACFTNLTQDHIDYHLDMQSYFETKASLFTGGHAPLPKNAAINFDDPKGVEIASRIDKKNTKVISFSIENPDADIRAKDLELNPQSSSFTLVYPNGEAKVELKLPGRYNVSNALAAFACLYSKGYDLSMAAAALKSFKGVPGRMQKVSSNAPFDIFVDYAHTDDALKNGLEMLREVVKGKILVVFGCGGKRDRTKRPKMTAVVQKYADIAWATSDNPRGEDINTIFGDMKSGVSDPSKIAFVEDRRRAINLAIDAASAGDCILIAGKGHEAFQELGDTIIPFDDKRVAEELLTVKGLS</sequence>
<feature type="binding site" evidence="11">
    <location>
        <position position="54"/>
    </location>
    <ligand>
        <name>UDP-N-acetyl-alpha-D-muramoyl-L-alanyl-D-glutamate</name>
        <dbReference type="ChEBI" id="CHEBI:83900"/>
    </ligand>
</feature>
<dbReference type="EC" id="6.3.2.13" evidence="11"/>
<comment type="similarity">
    <text evidence="1 11">Belongs to the MurCDEF family. MurE subfamily.</text>
</comment>
<dbReference type="Pfam" id="PF01225">
    <property type="entry name" value="Mur_ligase"/>
    <property type="match status" value="1"/>
</dbReference>
<evidence type="ECO:0000259" key="13">
    <source>
        <dbReference type="Pfam" id="PF01225"/>
    </source>
</evidence>
<evidence type="ECO:0000259" key="14">
    <source>
        <dbReference type="Pfam" id="PF02875"/>
    </source>
</evidence>
<evidence type="ECO:0000256" key="7">
    <source>
        <dbReference type="ARBA" id="ARBA00022960"/>
    </source>
</evidence>
<feature type="modified residue" description="N6-carboxylysine" evidence="11">
    <location>
        <position position="244"/>
    </location>
</feature>
<evidence type="ECO:0000256" key="3">
    <source>
        <dbReference type="ARBA" id="ARBA00022598"/>
    </source>
</evidence>
<comment type="catalytic activity">
    <reaction evidence="11">
        <text>UDP-N-acetyl-alpha-D-muramoyl-L-alanyl-D-glutamate + meso-2,6-diaminopimelate + ATP = UDP-N-acetyl-alpha-D-muramoyl-L-alanyl-gamma-D-glutamyl-meso-2,6-diaminopimelate + ADP + phosphate + H(+)</text>
        <dbReference type="Rhea" id="RHEA:23676"/>
        <dbReference type="ChEBI" id="CHEBI:15378"/>
        <dbReference type="ChEBI" id="CHEBI:30616"/>
        <dbReference type="ChEBI" id="CHEBI:43474"/>
        <dbReference type="ChEBI" id="CHEBI:57791"/>
        <dbReference type="ChEBI" id="CHEBI:83900"/>
        <dbReference type="ChEBI" id="CHEBI:83905"/>
        <dbReference type="ChEBI" id="CHEBI:456216"/>
        <dbReference type="EC" id="6.3.2.13"/>
    </reaction>
</comment>
<keyword evidence="7 11" id="KW-0133">Cell shape</keyword>
<dbReference type="Gene3D" id="3.40.1390.10">
    <property type="entry name" value="MurE/MurF, N-terminal domain"/>
    <property type="match status" value="1"/>
</dbReference>
<evidence type="ECO:0000256" key="5">
    <source>
        <dbReference type="ARBA" id="ARBA00022741"/>
    </source>
</evidence>
<evidence type="ECO:0000256" key="2">
    <source>
        <dbReference type="ARBA" id="ARBA00022490"/>
    </source>
</evidence>
<evidence type="ECO:0000256" key="11">
    <source>
        <dbReference type="HAMAP-Rule" id="MF_00208"/>
    </source>
</evidence>
<dbReference type="NCBIfam" id="NF001126">
    <property type="entry name" value="PRK00139.1-4"/>
    <property type="match status" value="1"/>
</dbReference>
<evidence type="ECO:0000256" key="4">
    <source>
        <dbReference type="ARBA" id="ARBA00022618"/>
    </source>
</evidence>
<evidence type="ECO:0000313" key="16">
    <source>
        <dbReference type="EMBL" id="MDX8416067.1"/>
    </source>
</evidence>
<keyword evidence="6 11" id="KW-0067">ATP-binding</keyword>
<feature type="binding site" evidence="11">
    <location>
        <position position="210"/>
    </location>
    <ligand>
        <name>UDP-N-acetyl-alpha-D-muramoyl-L-alanyl-D-glutamate</name>
        <dbReference type="ChEBI" id="CHEBI:83900"/>
    </ligand>
</feature>
<comment type="PTM">
    <text evidence="11">Carboxylation is probably crucial for Mg(2+) binding and, consequently, for the gamma-phosphate positioning of ATP.</text>
</comment>
<dbReference type="SUPFAM" id="SSF53244">
    <property type="entry name" value="MurD-like peptide ligases, peptide-binding domain"/>
    <property type="match status" value="1"/>
</dbReference>
<keyword evidence="9 11" id="KW-0131">Cell cycle</keyword>
<evidence type="ECO:0000256" key="10">
    <source>
        <dbReference type="ARBA" id="ARBA00023316"/>
    </source>
</evidence>
<feature type="short sequence motif" description="Meso-diaminopimelate recognition motif" evidence="11">
    <location>
        <begin position="434"/>
        <end position="437"/>
    </location>
</feature>
<dbReference type="PANTHER" id="PTHR23135">
    <property type="entry name" value="MUR LIGASE FAMILY MEMBER"/>
    <property type="match status" value="1"/>
</dbReference>
<feature type="binding site" evidence="11">
    <location>
        <position position="489"/>
    </location>
    <ligand>
        <name>meso-2,6-diaminopimelate</name>
        <dbReference type="ChEBI" id="CHEBI:57791"/>
    </ligand>
</feature>
<comment type="caution">
    <text evidence="16">The sequence shown here is derived from an EMBL/GenBank/DDBJ whole genome shotgun (WGS) entry which is preliminary data.</text>
</comment>
<evidence type="ECO:0000256" key="12">
    <source>
        <dbReference type="RuleBase" id="RU004135"/>
    </source>
</evidence>
<dbReference type="InterPro" id="IPR035911">
    <property type="entry name" value="MurE/MurF_N"/>
</dbReference>
<dbReference type="Proteomes" id="UP001275932">
    <property type="component" value="Unassembled WGS sequence"/>
</dbReference>
<dbReference type="Pfam" id="PF02875">
    <property type="entry name" value="Mur_ligase_C"/>
    <property type="match status" value="1"/>
</dbReference>
<keyword evidence="10 11" id="KW-0961">Cell wall biogenesis/degradation</keyword>
<dbReference type="InterPro" id="IPR004101">
    <property type="entry name" value="Mur_ligase_C"/>
</dbReference>
<dbReference type="Gene3D" id="3.40.1190.10">
    <property type="entry name" value="Mur-like, catalytic domain"/>
    <property type="match status" value="1"/>
</dbReference>
<dbReference type="EMBL" id="JALBUT010000009">
    <property type="protein sequence ID" value="MDX8416067.1"/>
    <property type="molecule type" value="Genomic_DNA"/>
</dbReference>
<comment type="caution">
    <text evidence="11">Lacks conserved residue(s) required for the propagation of feature annotation.</text>
</comment>
<comment type="subcellular location">
    <subcellularLocation>
        <location evidence="11 12">Cytoplasm</location>
    </subcellularLocation>
</comment>
<feature type="binding site" evidence="11">
    <location>
        <position position="212"/>
    </location>
    <ligand>
        <name>UDP-N-acetyl-alpha-D-muramoyl-L-alanyl-D-glutamate</name>
        <dbReference type="ChEBI" id="CHEBI:83900"/>
    </ligand>
</feature>
<evidence type="ECO:0000256" key="8">
    <source>
        <dbReference type="ARBA" id="ARBA00022984"/>
    </source>
</evidence>
<dbReference type="InterPro" id="IPR000713">
    <property type="entry name" value="Mur_ligase_N"/>
</dbReference>
<comment type="pathway">
    <text evidence="11 12">Cell wall biogenesis; peptidoglycan biosynthesis.</text>
</comment>
<evidence type="ECO:0000256" key="6">
    <source>
        <dbReference type="ARBA" id="ARBA00022840"/>
    </source>
</evidence>
<feature type="binding site" evidence="11">
    <location>
        <position position="410"/>
    </location>
    <ligand>
        <name>meso-2,6-diaminopimelate</name>
        <dbReference type="ChEBI" id="CHEBI:57791"/>
    </ligand>
</feature>
<dbReference type="InterPro" id="IPR005761">
    <property type="entry name" value="UDP-N-AcMur-Glu-dNH2Pim_ligase"/>
</dbReference>
<keyword evidence="17" id="KW-1185">Reference proteome</keyword>
<dbReference type="InterPro" id="IPR036565">
    <property type="entry name" value="Mur-like_cat_sf"/>
</dbReference>
<feature type="binding site" evidence="11">
    <location>
        <position position="485"/>
    </location>
    <ligand>
        <name>meso-2,6-diaminopimelate</name>
        <dbReference type="ChEBI" id="CHEBI:57791"/>
    </ligand>
</feature>
<feature type="domain" description="Mur ligase N-terminal catalytic" evidence="13">
    <location>
        <begin position="46"/>
        <end position="121"/>
    </location>
</feature>
<comment type="function">
    <text evidence="11">Catalyzes the addition of meso-diaminopimelic acid to the nucleotide precursor UDP-N-acetylmuramoyl-L-alanyl-D-glutamate (UMAG) in the biosynthesis of bacterial cell-wall peptidoglycan.</text>
</comment>
<proteinExistence type="inferred from homology"/>
<keyword evidence="4 11" id="KW-0132">Cell division</keyword>
<feature type="domain" description="Mur ligase central" evidence="15">
    <location>
        <begin position="133"/>
        <end position="338"/>
    </location>
</feature>
<keyword evidence="8 11" id="KW-0573">Peptidoglycan synthesis</keyword>
<evidence type="ECO:0000259" key="15">
    <source>
        <dbReference type="Pfam" id="PF08245"/>
    </source>
</evidence>
<accession>A0ABU4WKR4</accession>
<dbReference type="Gene3D" id="3.90.190.20">
    <property type="entry name" value="Mur ligase, C-terminal domain"/>
    <property type="match status" value="1"/>
</dbReference>
<feature type="binding site" evidence="11">
    <location>
        <position position="204"/>
    </location>
    <ligand>
        <name>UDP-N-acetyl-alpha-D-muramoyl-L-alanyl-D-glutamate</name>
        <dbReference type="ChEBI" id="CHEBI:83900"/>
    </ligand>
</feature>
<feature type="binding site" evidence="11">
    <location>
        <begin position="434"/>
        <end position="437"/>
    </location>
    <ligand>
        <name>meso-2,6-diaminopimelate</name>
        <dbReference type="ChEBI" id="CHEBI:57791"/>
    </ligand>
</feature>
<evidence type="ECO:0000256" key="9">
    <source>
        <dbReference type="ARBA" id="ARBA00023306"/>
    </source>
</evidence>
<keyword evidence="11" id="KW-0460">Magnesium</keyword>
<dbReference type="GO" id="GO:0008765">
    <property type="term" value="F:UDP-N-acetylmuramoylalanyl-D-glutamate-2,6-diaminopimelate ligase activity"/>
    <property type="evidence" value="ECO:0007669"/>
    <property type="project" value="UniProtKB-EC"/>
</dbReference>
<dbReference type="InterPro" id="IPR018109">
    <property type="entry name" value="Folylpolyglutamate_synth_CS"/>
</dbReference>
<dbReference type="NCBIfam" id="NF001124">
    <property type="entry name" value="PRK00139.1-2"/>
    <property type="match status" value="1"/>
</dbReference>
<dbReference type="InterPro" id="IPR013221">
    <property type="entry name" value="Mur_ligase_cen"/>
</dbReference>
<dbReference type="HAMAP" id="MF_00208">
    <property type="entry name" value="MurE"/>
    <property type="match status" value="1"/>
</dbReference>
<keyword evidence="3 11" id="KW-0436">Ligase</keyword>
<dbReference type="InterPro" id="IPR036615">
    <property type="entry name" value="Mur_ligase_C_dom_sf"/>
</dbReference>
<comment type="cofactor">
    <cofactor evidence="11">
        <name>Mg(2+)</name>
        <dbReference type="ChEBI" id="CHEBI:18420"/>
    </cofactor>
</comment>
<dbReference type="PROSITE" id="PS01011">
    <property type="entry name" value="FOLYLPOLYGLU_SYNT_1"/>
    <property type="match status" value="1"/>
</dbReference>
<dbReference type="Pfam" id="PF08245">
    <property type="entry name" value="Mur_ligase_M"/>
    <property type="match status" value="1"/>
</dbReference>
<feature type="binding site" evidence="11">
    <location>
        <begin position="177"/>
        <end position="178"/>
    </location>
    <ligand>
        <name>UDP-N-acetyl-alpha-D-muramoyl-L-alanyl-D-glutamate</name>
        <dbReference type="ChEBI" id="CHEBI:83900"/>
    </ligand>
</feature>
<feature type="domain" description="Mur ligase C-terminal" evidence="14">
    <location>
        <begin position="361"/>
        <end position="487"/>
    </location>
</feature>
<organism evidence="16 17">
    <name type="scientific">Intestinicryptomonas porci</name>
    <dbReference type="NCBI Taxonomy" id="2926320"/>
    <lineage>
        <taxon>Bacteria</taxon>
        <taxon>Pseudomonadati</taxon>
        <taxon>Verrucomicrobiota</taxon>
        <taxon>Opitutia</taxon>
        <taxon>Opitutales</taxon>
        <taxon>Intestinicryptomonaceae</taxon>
        <taxon>Intestinicryptomonas</taxon>
    </lineage>
</organism>
<dbReference type="RefSeq" id="WP_370397520.1">
    <property type="nucleotide sequence ID" value="NZ_JALBUT010000009.1"/>
</dbReference>
<evidence type="ECO:0000256" key="1">
    <source>
        <dbReference type="ARBA" id="ARBA00005898"/>
    </source>
</evidence>
<protein>
    <recommendedName>
        <fullName evidence="11">UDP-N-acetylmuramoyl-L-alanyl-D-glutamate--2,6-diaminopimelate ligase</fullName>
        <ecNumber evidence="11">6.3.2.13</ecNumber>
    </recommendedName>
    <alternativeName>
        <fullName evidence="11">Meso-A2pm-adding enzyme</fullName>
    </alternativeName>
    <alternativeName>
        <fullName evidence="11">Meso-diaminopimelate-adding enzyme</fullName>
    </alternativeName>
    <alternativeName>
        <fullName evidence="11">UDP-MurNAc-L-Ala-D-Glu:meso-diaminopimelate ligase</fullName>
    </alternativeName>
    <alternativeName>
        <fullName evidence="11">UDP-MurNAc-tripeptide synthetase</fullName>
    </alternativeName>
    <alternativeName>
        <fullName evidence="11">UDP-N-acetylmuramyl-tripeptide synthetase</fullName>
    </alternativeName>
</protein>
<feature type="binding site" evidence="11">
    <location>
        <begin position="135"/>
        <end position="141"/>
    </location>
    <ligand>
        <name>ATP</name>
        <dbReference type="ChEBI" id="CHEBI:30616"/>
    </ligand>
</feature>
<dbReference type="SUPFAM" id="SSF53623">
    <property type="entry name" value="MurD-like peptide ligases, catalytic domain"/>
    <property type="match status" value="1"/>
</dbReference>
<name>A0ABU4WKR4_9BACT</name>
<keyword evidence="2 11" id="KW-0963">Cytoplasm</keyword>